<organism evidence="1 2">
    <name type="scientific">Crucibulum laeve</name>
    <dbReference type="NCBI Taxonomy" id="68775"/>
    <lineage>
        <taxon>Eukaryota</taxon>
        <taxon>Fungi</taxon>
        <taxon>Dikarya</taxon>
        <taxon>Basidiomycota</taxon>
        <taxon>Agaricomycotina</taxon>
        <taxon>Agaricomycetes</taxon>
        <taxon>Agaricomycetidae</taxon>
        <taxon>Agaricales</taxon>
        <taxon>Agaricineae</taxon>
        <taxon>Nidulariaceae</taxon>
        <taxon>Crucibulum</taxon>
    </lineage>
</organism>
<accession>A0A5C3LHK7</accession>
<dbReference type="AlphaFoldDB" id="A0A5C3LHK7"/>
<dbReference type="Proteomes" id="UP000308652">
    <property type="component" value="Unassembled WGS sequence"/>
</dbReference>
<name>A0A5C3LHK7_9AGAR</name>
<reference evidence="1 2" key="1">
    <citation type="journal article" date="2019" name="Nat. Ecol. Evol.">
        <title>Megaphylogeny resolves global patterns of mushroom evolution.</title>
        <authorList>
            <person name="Varga T."/>
            <person name="Krizsan K."/>
            <person name="Foldi C."/>
            <person name="Dima B."/>
            <person name="Sanchez-Garcia M."/>
            <person name="Sanchez-Ramirez S."/>
            <person name="Szollosi G.J."/>
            <person name="Szarkandi J.G."/>
            <person name="Papp V."/>
            <person name="Albert L."/>
            <person name="Andreopoulos W."/>
            <person name="Angelini C."/>
            <person name="Antonin V."/>
            <person name="Barry K.W."/>
            <person name="Bougher N.L."/>
            <person name="Buchanan P."/>
            <person name="Buyck B."/>
            <person name="Bense V."/>
            <person name="Catcheside P."/>
            <person name="Chovatia M."/>
            <person name="Cooper J."/>
            <person name="Damon W."/>
            <person name="Desjardin D."/>
            <person name="Finy P."/>
            <person name="Geml J."/>
            <person name="Haridas S."/>
            <person name="Hughes K."/>
            <person name="Justo A."/>
            <person name="Karasinski D."/>
            <person name="Kautmanova I."/>
            <person name="Kiss B."/>
            <person name="Kocsube S."/>
            <person name="Kotiranta H."/>
            <person name="LaButti K.M."/>
            <person name="Lechner B.E."/>
            <person name="Liimatainen K."/>
            <person name="Lipzen A."/>
            <person name="Lukacs Z."/>
            <person name="Mihaltcheva S."/>
            <person name="Morgado L.N."/>
            <person name="Niskanen T."/>
            <person name="Noordeloos M.E."/>
            <person name="Ohm R.A."/>
            <person name="Ortiz-Santana B."/>
            <person name="Ovrebo C."/>
            <person name="Racz N."/>
            <person name="Riley R."/>
            <person name="Savchenko A."/>
            <person name="Shiryaev A."/>
            <person name="Soop K."/>
            <person name="Spirin V."/>
            <person name="Szebenyi C."/>
            <person name="Tomsovsky M."/>
            <person name="Tulloss R.E."/>
            <person name="Uehling J."/>
            <person name="Grigoriev I.V."/>
            <person name="Vagvolgyi C."/>
            <person name="Papp T."/>
            <person name="Martin F.M."/>
            <person name="Miettinen O."/>
            <person name="Hibbett D.S."/>
            <person name="Nagy L.G."/>
        </authorList>
    </citation>
    <scope>NUCLEOTIDE SEQUENCE [LARGE SCALE GENOMIC DNA]</scope>
    <source>
        <strain evidence="1 2">CBS 166.37</strain>
    </source>
</reference>
<gene>
    <name evidence="1" type="ORF">BDQ12DRAFT_527338</name>
</gene>
<sequence length="84" mass="9839">MLHFYSFFSRVCSNIFIRHQHASRARIFLWLDVVCVLLYASSSPTLGEISGLELKIPDPPLCLKLKHPSFPLWILLLLKFRLQR</sequence>
<evidence type="ECO:0000313" key="2">
    <source>
        <dbReference type="Proteomes" id="UP000308652"/>
    </source>
</evidence>
<keyword evidence="2" id="KW-1185">Reference proteome</keyword>
<protein>
    <submittedName>
        <fullName evidence="1">Uncharacterized protein</fullName>
    </submittedName>
</protein>
<evidence type="ECO:0000313" key="1">
    <source>
        <dbReference type="EMBL" id="TFK32125.1"/>
    </source>
</evidence>
<dbReference type="EMBL" id="ML213686">
    <property type="protein sequence ID" value="TFK32125.1"/>
    <property type="molecule type" value="Genomic_DNA"/>
</dbReference>
<proteinExistence type="predicted"/>